<protein>
    <recommendedName>
        <fullName evidence="3">Lipoprotein</fullName>
    </recommendedName>
</protein>
<dbReference type="RefSeq" id="WP_038158362.1">
    <property type="nucleotide sequence ID" value="NZ_JMTB01000091.1"/>
</dbReference>
<dbReference type="PROSITE" id="PS51257">
    <property type="entry name" value="PROKAR_LIPOPROTEIN"/>
    <property type="match status" value="1"/>
</dbReference>
<dbReference type="EMBL" id="JMTB01000091">
    <property type="protein sequence ID" value="KFC05352.1"/>
    <property type="molecule type" value="Genomic_DNA"/>
</dbReference>
<dbReference type="OrthoDB" id="6565511at2"/>
<gene>
    <name evidence="1" type="ORF">GTGU_02936</name>
</gene>
<name>A0A085A557_9ENTR</name>
<accession>A0A085A557</accession>
<dbReference type="eggNOG" id="ENOG5033M3X">
    <property type="taxonomic scope" value="Bacteria"/>
</dbReference>
<proteinExistence type="predicted"/>
<comment type="caution">
    <text evidence="1">The sequence shown here is derived from an EMBL/GenBank/DDBJ whole genome shotgun (WGS) entry which is preliminary data.</text>
</comment>
<sequence length="140" mass="16167">MPVIRYIRIAFLFPLLLLAACSMTGSYNGDAHRQLVMLQALHMQFIDDATMSDTRDAILDERDYRVQYRAARLFAENLGDPLRLNNLQSLHNIWQAQSDRFQQQQRPFNSAQARLFSRQASAAYQQAIHGECLRPHSVCQ</sequence>
<dbReference type="Proteomes" id="UP000028630">
    <property type="component" value="Unassembled WGS sequence"/>
</dbReference>
<dbReference type="AlphaFoldDB" id="A0A085A557"/>
<keyword evidence="2" id="KW-1185">Reference proteome</keyword>
<evidence type="ECO:0000313" key="1">
    <source>
        <dbReference type="EMBL" id="KFC05352.1"/>
    </source>
</evidence>
<evidence type="ECO:0000313" key="2">
    <source>
        <dbReference type="Proteomes" id="UP000028630"/>
    </source>
</evidence>
<organism evidence="1 2">
    <name type="scientific">Trabulsiella guamensis ATCC 49490</name>
    <dbReference type="NCBI Taxonomy" id="1005994"/>
    <lineage>
        <taxon>Bacteria</taxon>
        <taxon>Pseudomonadati</taxon>
        <taxon>Pseudomonadota</taxon>
        <taxon>Gammaproteobacteria</taxon>
        <taxon>Enterobacterales</taxon>
        <taxon>Enterobacteriaceae</taxon>
        <taxon>Trabulsiella</taxon>
    </lineage>
</organism>
<reference evidence="2" key="1">
    <citation type="submission" date="2014-05" db="EMBL/GenBank/DDBJ databases">
        <title>ATOL: Assembling a taxonomically balanced genome-scale reconstruction of the evolutionary history of the Enterobacteriaceae.</title>
        <authorList>
            <person name="Plunkett G. III"/>
            <person name="Neeno-Eckwall E.C."/>
            <person name="Glasner J.D."/>
            <person name="Perna N.T."/>
        </authorList>
    </citation>
    <scope>NUCLEOTIDE SEQUENCE [LARGE SCALE GENOMIC DNA]</scope>
    <source>
        <strain evidence="2">ATCC 49490</strain>
    </source>
</reference>
<evidence type="ECO:0008006" key="3">
    <source>
        <dbReference type="Google" id="ProtNLM"/>
    </source>
</evidence>